<keyword evidence="6" id="KW-0325">Glycoprotein</keyword>
<dbReference type="InterPro" id="IPR001223">
    <property type="entry name" value="Glyco_hydro18_cat"/>
</dbReference>
<dbReference type="GO" id="GO:0008061">
    <property type="term" value="F:chitin binding"/>
    <property type="evidence" value="ECO:0007669"/>
    <property type="project" value="UniProtKB-KW"/>
</dbReference>
<accession>A0A482X8I2</accession>
<dbReference type="InterPro" id="IPR002557">
    <property type="entry name" value="Chitin-bd_dom"/>
</dbReference>
<dbReference type="InterPro" id="IPR017853">
    <property type="entry name" value="GH"/>
</dbReference>
<evidence type="ECO:0000256" key="8">
    <source>
        <dbReference type="SAM" id="SignalP"/>
    </source>
</evidence>
<dbReference type="Pfam" id="PF00704">
    <property type="entry name" value="Glyco_hydro_18"/>
    <property type="match status" value="1"/>
</dbReference>
<dbReference type="GO" id="GO:0005975">
    <property type="term" value="P:carbohydrate metabolic process"/>
    <property type="evidence" value="ECO:0007669"/>
    <property type="project" value="InterPro"/>
</dbReference>
<dbReference type="Gene3D" id="2.170.140.10">
    <property type="entry name" value="Chitin binding domain"/>
    <property type="match status" value="3"/>
</dbReference>
<dbReference type="OrthoDB" id="76388at2759"/>
<dbReference type="SMR" id="A0A482X8I2"/>
<dbReference type="InParanoid" id="A0A482X8I2"/>
<feature type="domain" description="Chitin-binding type-2" evidence="9">
    <location>
        <begin position="518"/>
        <end position="583"/>
    </location>
</feature>
<evidence type="ECO:0000256" key="3">
    <source>
        <dbReference type="ARBA" id="ARBA00022729"/>
    </source>
</evidence>
<dbReference type="InterPro" id="IPR051940">
    <property type="entry name" value="Chitin_bind-dev_reg"/>
</dbReference>
<feature type="signal peptide" evidence="8">
    <location>
        <begin position="1"/>
        <end position="21"/>
    </location>
</feature>
<dbReference type="Pfam" id="PF01607">
    <property type="entry name" value="CBM_14"/>
    <property type="match status" value="3"/>
</dbReference>
<reference evidence="10 11" key="1">
    <citation type="journal article" date="2017" name="Gigascience">
        <title>Genome sequence of the small brown planthopper, Laodelphax striatellus.</title>
        <authorList>
            <person name="Zhu J."/>
            <person name="Jiang F."/>
            <person name="Wang X."/>
            <person name="Yang P."/>
            <person name="Bao Y."/>
            <person name="Zhao W."/>
            <person name="Wang W."/>
            <person name="Lu H."/>
            <person name="Wang Q."/>
            <person name="Cui N."/>
            <person name="Li J."/>
            <person name="Chen X."/>
            <person name="Luo L."/>
            <person name="Yu J."/>
            <person name="Kang L."/>
            <person name="Cui F."/>
        </authorList>
    </citation>
    <scope>NUCLEOTIDE SEQUENCE [LARGE SCALE GENOMIC DNA]</scope>
    <source>
        <strain evidence="10">Lst14</strain>
    </source>
</reference>
<dbReference type="SUPFAM" id="SSF51445">
    <property type="entry name" value="(Trans)glycosidases"/>
    <property type="match status" value="2"/>
</dbReference>
<organism evidence="10 11">
    <name type="scientific">Laodelphax striatellus</name>
    <name type="common">Small brown planthopper</name>
    <name type="synonym">Delphax striatella</name>
    <dbReference type="NCBI Taxonomy" id="195883"/>
    <lineage>
        <taxon>Eukaryota</taxon>
        <taxon>Metazoa</taxon>
        <taxon>Ecdysozoa</taxon>
        <taxon>Arthropoda</taxon>
        <taxon>Hexapoda</taxon>
        <taxon>Insecta</taxon>
        <taxon>Pterygota</taxon>
        <taxon>Neoptera</taxon>
        <taxon>Paraneoptera</taxon>
        <taxon>Hemiptera</taxon>
        <taxon>Auchenorrhyncha</taxon>
        <taxon>Fulgoroidea</taxon>
        <taxon>Delphacidae</taxon>
        <taxon>Criomorphinae</taxon>
        <taxon>Laodelphax</taxon>
    </lineage>
</organism>
<evidence type="ECO:0000256" key="7">
    <source>
        <dbReference type="SAM" id="MobiDB-lite"/>
    </source>
</evidence>
<comment type="caution">
    <text evidence="10">The sequence shown here is derived from an EMBL/GenBank/DDBJ whole genome shotgun (WGS) entry which is preliminary data.</text>
</comment>
<feature type="compositionally biased region" description="Low complexity" evidence="7">
    <location>
        <begin position="160"/>
        <end position="170"/>
    </location>
</feature>
<dbReference type="GO" id="GO:0005576">
    <property type="term" value="C:extracellular region"/>
    <property type="evidence" value="ECO:0007669"/>
    <property type="project" value="InterPro"/>
</dbReference>
<dbReference type="Proteomes" id="UP000291343">
    <property type="component" value="Unassembled WGS sequence"/>
</dbReference>
<evidence type="ECO:0000256" key="2">
    <source>
        <dbReference type="ARBA" id="ARBA00022669"/>
    </source>
</evidence>
<evidence type="ECO:0000256" key="4">
    <source>
        <dbReference type="ARBA" id="ARBA00022737"/>
    </source>
</evidence>
<feature type="compositionally biased region" description="Basic and acidic residues" evidence="7">
    <location>
        <begin position="207"/>
        <end position="233"/>
    </location>
</feature>
<dbReference type="PANTHER" id="PTHR23301:SF0">
    <property type="entry name" value="CHITIN-BINDING TYPE-2 DOMAIN-CONTAINING PROTEIN-RELATED"/>
    <property type="match status" value="1"/>
</dbReference>
<dbReference type="InterPro" id="IPR029070">
    <property type="entry name" value="Chitinase_insertion_sf"/>
</dbReference>
<name>A0A482X8I2_LAOST</name>
<keyword evidence="4" id="KW-0677">Repeat</keyword>
<keyword evidence="3 8" id="KW-0732">Signal</keyword>
<dbReference type="PANTHER" id="PTHR23301">
    <property type="entry name" value="CHITIN BINDING PERITROPHIN-A"/>
    <property type="match status" value="1"/>
</dbReference>
<evidence type="ECO:0000259" key="9">
    <source>
        <dbReference type="PROSITE" id="PS50940"/>
    </source>
</evidence>
<comment type="similarity">
    <text evidence="1">Belongs to the glycosyl hydrolase 18 family. Chitinase class II subfamily.</text>
</comment>
<dbReference type="PROSITE" id="PS50940">
    <property type="entry name" value="CHIT_BIND_II"/>
    <property type="match status" value="3"/>
</dbReference>
<dbReference type="SMART" id="SM00494">
    <property type="entry name" value="ChtBD2"/>
    <property type="match status" value="3"/>
</dbReference>
<evidence type="ECO:0000256" key="1">
    <source>
        <dbReference type="ARBA" id="ARBA00009121"/>
    </source>
</evidence>
<feature type="compositionally biased region" description="Acidic residues" evidence="7">
    <location>
        <begin position="189"/>
        <end position="206"/>
    </location>
</feature>
<gene>
    <name evidence="10" type="ORF">LSTR_LSTR012297</name>
</gene>
<feature type="domain" description="Chitin-binding type-2" evidence="9">
    <location>
        <begin position="2494"/>
        <end position="2555"/>
    </location>
</feature>
<evidence type="ECO:0000313" key="11">
    <source>
        <dbReference type="Proteomes" id="UP000291343"/>
    </source>
</evidence>
<feature type="domain" description="Chitin-binding type-2" evidence="9">
    <location>
        <begin position="594"/>
        <end position="658"/>
    </location>
</feature>
<keyword evidence="2" id="KW-0147">Chitin-binding</keyword>
<dbReference type="SMART" id="SM00636">
    <property type="entry name" value="Glyco_18"/>
    <property type="match status" value="1"/>
</dbReference>
<sequence>MEKHLLLSLVLLLCLSRFSDGNSQTNSGCPGLRPTKRIVCYLEVRGSLIPPMDPCYCTHLILTTPLAKLGSDSEVLTTLSTMRKRNPDLQVMGLASDAAETVLKRRDAYVKALMSVVRKTGLDGVELDLSWFTKISRKDKFYELVKSLYKEMKQLHDQSNGNANNNNNNNNRKKRDAEHNRANRYSSTDAEEGEDLEMTGSDEEEYVTEKVLKDPETSRTKSENNEEKEKEEPTLDEDDDVSEEIGKYVISVRLPNEPQYLAKNFDLKRLSKYVNFFTVSSENVTDASETGMTYHPSRLMGIEDILNSDSLVDLITGLGAPHPKLVLSLPGFALRFTLSDPNKNMPLSPVTTKPRRISQAEVCALMSEGKWTLERDEDLTAPYAFSNDTWLAFDDKISASIKGKYILLRDLGGAAIVNLDYIDWSGKCAKHIEQSEGGHGKNNETIASAMAILPALFDSFTNTARKSRAAQLISLQEELHQFSPYSFSADVQLSPYRIVRVIDRSGSIHVVRKEAKTEFECSRQGYFRHPSGCNRFYRCVKFNQYSPDYTVFEYDCPAGLAFDEKYEVCVWPGSLEDGGACQGSSEIAPVPRERYVCPRVEGYYADPENCRWFFACYDHVRDGVAPLTAYEFRCPFGLVFNEQLLLCDWPWNVPSCGAAGAYRAKFTVGDLLEGRARPSYATLPDYHVSGGRIENAGGVVLGSSIIPGVVQGGAYNGAYSSDGGLKHAFGAGEHHGQFGSGGAYFGYGAAGSSLGSAEYAKLGGAHLANGAYSGSAYQAGAGAKGVYSGLQEQGKYSGGYGFYGGAGEGKYSEGSAFDAANGISGFGHGSGSQFGSGATAEHGASGLAYGSGSQFGAGAIGSGANVEGVNVLTSSSHSQNGEGVYFGAGADGAGQYKNDYSAGAGSYSQKDASHFGAAGFGSAYQGQFQQGISHGAFGTGSFDSKKAFAGGIVSSTQAPVVSPIVTHDGSSSVEHQGALLEHHELGAGHYSSTPPPTSIFTESHVPVSPITVTTPAPAVQPVQYFGTHVASGVAHKAPVTFVSTTPAPATISHGYVQGPSSIHAHEQEEYHAVTLPPLKPVSFLSGVSYRKPVIPLQSTVAPPLLPVSSPGAVNHNYYPQVQPVSSVAYKEHHEGYQYAKPVLHVSSPAPPLSVYSVSSPAPPVIPAHSPEYLSLSTPAPPVLVDHPKPVIPLVSSTPKPVLFSVSTPAPPLRFNYPQPALPEIRTKEEYGSYEYIKPGFQVSSIAPPASAIPVSTFAPPQKLAYYPRPQPVIPLNHKPEGESYIYSRPPPSPVSTPAPLVSVSTPAPTVAPVNYAYYSKPQPVIPINHKPESESYVYSRPTVTVSTTPAPSVLPLVSTPATYQQEYSYEDHGYQYAKPAIAFSYPKPQVDLFKSIVKVPVAPVTPSPPPLIVSSTPAYNSVKFGYEHRPYTFKSSTVAANVVSSTPLPPPSVNVVHYPSPPPTPIIPIEHQNVEVGYTFAKQDAYHYQKPVVSLPAPSPTPIQHHNVGYSFAKEGAYQYSKPAVAPHPPAYAYEEHYYQAPAPHPPPQPIKYNFVSTTPAPLPAVDVTYEKKLIPAVPQPIEHSYREKAYQYNNLGYAYHQPSLAPAVIKTAVPVSLPPKNYFDVAPVSAVKFGVAYQQPTYQVVSSTAAPPPPPPPPRPIVHYSTTPSPAPVVHYSTPAPSVKPIVVDYSYPKPVPSVLPPIHVTSTPLPPLNPVQYTYNKPVVPVSYHTPTYPKFVSTTPAPPPVISYSTTFAPPPPSPVLPVVSKAPAFPVDFIPQPPQTYLPSVYKYSTPAPFKPAGFTSLGPKYKLVESSTPLPAPVAPIQPVGFGYAYNKPDYYPTPAPVHVNAPVVTHIHSSTPAPPVYIKTQTVVSAAPLPTPTPIVPVYQKVFDAFKAPVVTAYEKVLNVLKTSTPASQPVYVNHYTSSTPLPPVAVTTIKPALPVAPHQFQFGEIQGGYKYEGENLYESLKNEYGSKLSTYEGGYDYPKPAVKFETNVYQNAKQAGGQVTFSTTPHPPTFVPKKVFTPSTFAPPAYVDYNDYNSFAGEKYEHESGETYYSSTPSTPVFKPTVQQFLKEVVYSKPTVSTADLHYYSTPSTTTILPPVTTARVHLPVLKGPVGGCIDCGISKSQNLKVKQPLVPVSYTTTTPVPLVVSTPLIPSTPLIYSRLPTTVTTPAVHFEEHAEEALDVANEEEEEGANILAGYHQSGQFGGVLSQSVGVKGVTTAQGVVGLSSTTVSSLRDGEAIVGVIKKEKNVYTGRQDKAKVVVVSRLSDFNPILVGKLGAECSCKSDPLSLRRRGKAKFNQLTKSYELFVPDDQSPAYDPSYSSTTLSTPLAPIIVPDTLSNGEYGYSSNRHEEVSSFVEIKPQIHNTIRTTVSPGTSFIPSSTPGAIYSSSLSYVDEPVSSTTVSYEEVPSVVPLVKTKKVLSAVRQKPVYGKSYQPTYQEILVPTIPAQTIADLDGEAKVIPGKSFDRYGPGGLRGADETLQGSVDCKRAGLFRHPKYCNKFYACNWDSWKKRFTLHVFNCPVHLAYDQQLGACNWPSKGPACSDDNLLV</sequence>
<keyword evidence="11" id="KW-1185">Reference proteome</keyword>
<proteinExistence type="inferred from homology"/>
<dbReference type="EMBL" id="QKKF02016154">
    <property type="protein sequence ID" value="RZF41780.1"/>
    <property type="molecule type" value="Genomic_DNA"/>
</dbReference>
<dbReference type="Gene3D" id="3.20.20.80">
    <property type="entry name" value="Glycosidases"/>
    <property type="match status" value="2"/>
</dbReference>
<feature type="region of interest" description="Disordered" evidence="7">
    <location>
        <begin position="157"/>
        <end position="242"/>
    </location>
</feature>
<dbReference type="InterPro" id="IPR011583">
    <property type="entry name" value="Chitinase_II/V-like_cat"/>
</dbReference>
<keyword evidence="5" id="KW-1015">Disulfide bond</keyword>
<feature type="chain" id="PRO_5019836534" description="Chitin-binding type-2 domain-containing protein" evidence="8">
    <location>
        <begin position="22"/>
        <end position="2560"/>
    </location>
</feature>
<evidence type="ECO:0000256" key="5">
    <source>
        <dbReference type="ARBA" id="ARBA00023157"/>
    </source>
</evidence>
<evidence type="ECO:0000256" key="6">
    <source>
        <dbReference type="ARBA" id="ARBA00023180"/>
    </source>
</evidence>
<dbReference type="SUPFAM" id="SSF57625">
    <property type="entry name" value="Invertebrate chitin-binding proteins"/>
    <property type="match status" value="3"/>
</dbReference>
<protein>
    <recommendedName>
        <fullName evidence="9">Chitin-binding type-2 domain-containing protein</fullName>
    </recommendedName>
</protein>
<evidence type="ECO:0000313" key="10">
    <source>
        <dbReference type="EMBL" id="RZF41780.1"/>
    </source>
</evidence>
<dbReference type="Gene3D" id="3.10.50.10">
    <property type="match status" value="1"/>
</dbReference>
<dbReference type="STRING" id="195883.A0A482X8I2"/>
<dbReference type="SUPFAM" id="SSF54556">
    <property type="entry name" value="Chitinase insertion domain"/>
    <property type="match status" value="1"/>
</dbReference>
<dbReference type="InterPro" id="IPR036508">
    <property type="entry name" value="Chitin-bd_dom_sf"/>
</dbReference>